<name>A0ABX6EPN5_KLUMA</name>
<dbReference type="Proteomes" id="UP000422736">
    <property type="component" value="Chromosome 1"/>
</dbReference>
<reference evidence="1 2" key="1">
    <citation type="submission" date="2016-03" db="EMBL/GenBank/DDBJ databases">
        <title>How can Kluyveromyces marxianus grow so fast - potential evolutionary course in Saccharomyces Complex revealed by comparative genomics.</title>
        <authorList>
            <person name="Mo W."/>
            <person name="Lu W."/>
            <person name="Yang X."/>
            <person name="Qi J."/>
            <person name="Lv H."/>
        </authorList>
    </citation>
    <scope>NUCLEOTIDE SEQUENCE [LARGE SCALE GENOMIC DNA]</scope>
    <source>
        <strain evidence="1 2">FIM1</strain>
    </source>
</reference>
<protein>
    <submittedName>
        <fullName evidence="1">Uncharacterized protein</fullName>
    </submittedName>
</protein>
<organism evidence="1 2">
    <name type="scientific">Kluyveromyces marxianus</name>
    <name type="common">Yeast</name>
    <name type="synonym">Candida kefyr</name>
    <dbReference type="NCBI Taxonomy" id="4911"/>
    <lineage>
        <taxon>Eukaryota</taxon>
        <taxon>Fungi</taxon>
        <taxon>Dikarya</taxon>
        <taxon>Ascomycota</taxon>
        <taxon>Saccharomycotina</taxon>
        <taxon>Saccharomycetes</taxon>
        <taxon>Saccharomycetales</taxon>
        <taxon>Saccharomycetaceae</taxon>
        <taxon>Kluyveromyces</taxon>
    </lineage>
</organism>
<keyword evidence="2" id="KW-1185">Reference proteome</keyword>
<proteinExistence type="predicted"/>
<evidence type="ECO:0000313" key="1">
    <source>
        <dbReference type="EMBL" id="QGN13561.1"/>
    </source>
</evidence>
<sequence>MNADAIENKERINPVSVTTNTSHSTSEIKNSNWYFSSDTDNSNNNYYYGMRSMEYLSKRSLEENYKESPKRQNISDKNWQHLSNLYQKRLEYYNSQAKRYHRFYLRRRACGFLPYRENSENVHDYPICRTESLPRIIVIPDIKGQSKIPSGPRPNPNIPYRSVVKTPGSRGKFQEKRVKFSNVILKHTY</sequence>
<evidence type="ECO:0000313" key="2">
    <source>
        <dbReference type="Proteomes" id="UP000422736"/>
    </source>
</evidence>
<dbReference type="EMBL" id="CP015054">
    <property type="protein sequence ID" value="QGN13561.1"/>
    <property type="molecule type" value="Genomic_DNA"/>
</dbReference>
<gene>
    <name evidence="1" type="ORF">FIM1_202</name>
</gene>
<accession>A0ABX6EPN5</accession>